<comment type="subunit">
    <text evidence="10">NDH-1 is composed of 14 different subunits. Subunits NuoA, H, J, K, L, M, N constitute the membrane sector of the complex.</text>
</comment>
<dbReference type="GO" id="GO:0030964">
    <property type="term" value="C:NADH dehydrogenase complex"/>
    <property type="evidence" value="ECO:0007669"/>
    <property type="project" value="TreeGrafter"/>
</dbReference>
<comment type="caution">
    <text evidence="11">The sequence shown here is derived from an EMBL/GenBank/DDBJ whole genome shotgun (WGS) entry which is preliminary data.</text>
</comment>
<keyword evidence="6 10" id="KW-0874">Quinone</keyword>
<evidence type="ECO:0000256" key="10">
    <source>
        <dbReference type="HAMAP-Rule" id="MF_01456"/>
    </source>
</evidence>
<evidence type="ECO:0000256" key="2">
    <source>
        <dbReference type="ARBA" id="ARBA00004141"/>
    </source>
</evidence>
<evidence type="ECO:0000313" key="11">
    <source>
        <dbReference type="EMBL" id="PKQ70156.1"/>
    </source>
</evidence>
<keyword evidence="7 10" id="KW-1278">Translocase</keyword>
<feature type="transmembrane region" description="Helical" evidence="10">
    <location>
        <begin position="58"/>
        <end position="83"/>
    </location>
</feature>
<dbReference type="OrthoDB" id="9810120at2"/>
<dbReference type="FunFam" id="1.10.287.3510:FF:000001">
    <property type="entry name" value="NADH-quinone oxidoreductase subunit K"/>
    <property type="match status" value="1"/>
</dbReference>
<keyword evidence="10" id="KW-0520">NAD</keyword>
<dbReference type="Proteomes" id="UP000233387">
    <property type="component" value="Unassembled WGS sequence"/>
</dbReference>
<evidence type="ECO:0000256" key="1">
    <source>
        <dbReference type="ARBA" id="ARBA00002378"/>
    </source>
</evidence>
<dbReference type="GO" id="GO:0042773">
    <property type="term" value="P:ATP synthesis coupled electron transport"/>
    <property type="evidence" value="ECO:0007669"/>
    <property type="project" value="InterPro"/>
</dbReference>
<dbReference type="GO" id="GO:0048038">
    <property type="term" value="F:quinone binding"/>
    <property type="evidence" value="ECO:0007669"/>
    <property type="project" value="UniProtKB-KW"/>
</dbReference>
<keyword evidence="12" id="KW-1185">Reference proteome</keyword>
<organism evidence="11 12">
    <name type="scientific">Raineya orbicola</name>
    <dbReference type="NCBI Taxonomy" id="2016530"/>
    <lineage>
        <taxon>Bacteria</taxon>
        <taxon>Pseudomonadati</taxon>
        <taxon>Bacteroidota</taxon>
        <taxon>Cytophagia</taxon>
        <taxon>Cytophagales</taxon>
        <taxon>Raineyaceae</taxon>
        <taxon>Raineya</taxon>
    </lineage>
</organism>
<dbReference type="HAMAP" id="MF_01456">
    <property type="entry name" value="NDH1_NuoK"/>
    <property type="match status" value="1"/>
</dbReference>
<dbReference type="EC" id="7.1.1.-" evidence="10"/>
<feature type="transmembrane region" description="Helical" evidence="10">
    <location>
        <begin position="6"/>
        <end position="23"/>
    </location>
</feature>
<dbReference type="GO" id="GO:0005886">
    <property type="term" value="C:plasma membrane"/>
    <property type="evidence" value="ECO:0007669"/>
    <property type="project" value="UniProtKB-SubCell"/>
</dbReference>
<keyword evidence="4 10" id="KW-0813">Transport</keyword>
<keyword evidence="9 10" id="KW-0472">Membrane</keyword>
<comment type="subcellular location">
    <subcellularLocation>
        <location evidence="10">Cell membrane</location>
        <topology evidence="10">Multi-pass membrane protein</topology>
    </subcellularLocation>
    <subcellularLocation>
        <location evidence="2">Membrane</location>
        <topology evidence="2">Multi-pass membrane protein</topology>
    </subcellularLocation>
</comment>
<dbReference type="EMBL" id="NKXO01000010">
    <property type="protein sequence ID" value="PKQ70156.1"/>
    <property type="molecule type" value="Genomic_DNA"/>
</dbReference>
<evidence type="ECO:0000256" key="4">
    <source>
        <dbReference type="ARBA" id="ARBA00022448"/>
    </source>
</evidence>
<keyword evidence="5 10" id="KW-0812">Transmembrane</keyword>
<evidence type="ECO:0000256" key="6">
    <source>
        <dbReference type="ARBA" id="ARBA00022719"/>
    </source>
</evidence>
<protein>
    <recommendedName>
        <fullName evidence="10">NADH-quinone oxidoreductase subunit K</fullName>
        <ecNumber evidence="10">7.1.1.-</ecNumber>
    </recommendedName>
    <alternativeName>
        <fullName evidence="10">NADH dehydrogenase I subunit K</fullName>
    </alternativeName>
    <alternativeName>
        <fullName evidence="10">NDH-1 subunit K</fullName>
    </alternativeName>
</protein>
<comment type="function">
    <text evidence="1">NDH-1 shuttles electrons from NADH, via FMN and iron-sulfur (Fe-S) centers, to quinones in the respiratory chain. The immediate electron acceptor for the enzyme in this species is believed to be ubiquinone. Couples the redox reaction to proton translocation (for every two electrons transferred, four hydrogen ions are translocated across the cytoplasmic membrane), and thus conserves the redox energy in a proton gradient.</text>
</comment>
<accession>A0A2N3IIN5</accession>
<sequence length="99" mass="11159">METQMYLMIGIVMFVAGLFVALSRKNAIMVLVGIELMLNASNLNLLAFSYLYENLQGQLFSLFVIVIAAAEISVALAIIIKLYQYFKNTDIDMFRSLHS</sequence>
<name>A0A2N3IIN5_9BACT</name>
<comment type="function">
    <text evidence="10">NDH-1 shuttles electrons from NADH, via FMN and iron-sulfur (Fe-S) centers, to quinones in the respiratory chain. The immediate electron acceptor for the enzyme in this species is believed to be a menaquinone. Couples the redox reaction to proton translocation (for every two electrons transferred, four hydrogen ions are translocated across the cytoplasmic membrane), and thus conserves the redox energy in a proton gradient.</text>
</comment>
<evidence type="ECO:0000256" key="7">
    <source>
        <dbReference type="ARBA" id="ARBA00022967"/>
    </source>
</evidence>
<comment type="similarity">
    <text evidence="3 10">Belongs to the complex I subunit 4L family.</text>
</comment>
<evidence type="ECO:0000256" key="3">
    <source>
        <dbReference type="ARBA" id="ARBA00010519"/>
    </source>
</evidence>
<proteinExistence type="inferred from homology"/>
<dbReference type="InterPro" id="IPR039428">
    <property type="entry name" value="NUOK/Mnh_C1-like"/>
</dbReference>
<evidence type="ECO:0000256" key="8">
    <source>
        <dbReference type="ARBA" id="ARBA00022989"/>
    </source>
</evidence>
<evidence type="ECO:0000313" key="12">
    <source>
        <dbReference type="Proteomes" id="UP000233387"/>
    </source>
</evidence>
<comment type="catalytic activity">
    <reaction evidence="10">
        <text>a quinone + NADH + 5 H(+)(in) = a quinol + NAD(+) + 4 H(+)(out)</text>
        <dbReference type="Rhea" id="RHEA:57888"/>
        <dbReference type="ChEBI" id="CHEBI:15378"/>
        <dbReference type="ChEBI" id="CHEBI:24646"/>
        <dbReference type="ChEBI" id="CHEBI:57540"/>
        <dbReference type="ChEBI" id="CHEBI:57945"/>
        <dbReference type="ChEBI" id="CHEBI:132124"/>
    </reaction>
</comment>
<feature type="transmembrane region" description="Helical" evidence="10">
    <location>
        <begin position="30"/>
        <end position="52"/>
    </location>
</feature>
<dbReference type="NCBIfam" id="NF004320">
    <property type="entry name" value="PRK05715.1-2"/>
    <property type="match status" value="1"/>
</dbReference>
<keyword evidence="10" id="KW-1003">Cell membrane</keyword>
<evidence type="ECO:0000256" key="5">
    <source>
        <dbReference type="ARBA" id="ARBA00022692"/>
    </source>
</evidence>
<gene>
    <name evidence="10" type="primary">nuoK</name>
    <name evidence="11" type="ORF">Rain11_0816</name>
</gene>
<dbReference type="GO" id="GO:0050136">
    <property type="term" value="F:NADH dehydrogenase (quinone) (non-electrogenic) activity"/>
    <property type="evidence" value="ECO:0007669"/>
    <property type="project" value="UniProtKB-UniRule"/>
</dbReference>
<dbReference type="Gene3D" id="1.10.287.3510">
    <property type="match status" value="1"/>
</dbReference>
<dbReference type="PANTHER" id="PTHR11434">
    <property type="entry name" value="NADH-UBIQUINONE OXIDOREDUCTASE SUBUNIT ND4L"/>
    <property type="match status" value="1"/>
</dbReference>
<keyword evidence="8 10" id="KW-1133">Transmembrane helix</keyword>
<reference evidence="11 12" key="1">
    <citation type="submission" date="2017-06" db="EMBL/GenBank/DDBJ databases">
        <title>Raineya orbicola gen. nov., sp. nov. a slightly thermophilic bacterium of the phylum Bacteroidetes and the description of Raineyaceae fam. nov.</title>
        <authorList>
            <person name="Albuquerque L."/>
            <person name="Polonia A.R.M."/>
            <person name="Barroso C."/>
            <person name="Froufe H.J.C."/>
            <person name="Lage O."/>
            <person name="Lobo-Da-Cunha A."/>
            <person name="Egas C."/>
            <person name="Da Costa M.S."/>
        </authorList>
    </citation>
    <scope>NUCLEOTIDE SEQUENCE [LARGE SCALE GENOMIC DNA]</scope>
    <source>
        <strain evidence="11 12">SPSPC-11</strain>
    </source>
</reference>
<dbReference type="PANTHER" id="PTHR11434:SF16">
    <property type="entry name" value="NADH-UBIQUINONE OXIDOREDUCTASE CHAIN 4L"/>
    <property type="match status" value="1"/>
</dbReference>
<keyword evidence="11" id="KW-0830">Ubiquinone</keyword>
<dbReference type="AlphaFoldDB" id="A0A2N3IIN5"/>
<dbReference type="Pfam" id="PF00420">
    <property type="entry name" value="Oxidored_q2"/>
    <property type="match status" value="1"/>
</dbReference>
<evidence type="ECO:0000256" key="9">
    <source>
        <dbReference type="ARBA" id="ARBA00023136"/>
    </source>
</evidence>
<dbReference type="InterPro" id="IPR001133">
    <property type="entry name" value="NADH_UbQ_OxRdtase_chain4L/K"/>
</dbReference>